<dbReference type="Proteomes" id="UP001500755">
    <property type="component" value="Unassembled WGS sequence"/>
</dbReference>
<dbReference type="EMBL" id="BAAANO010000009">
    <property type="protein sequence ID" value="GAA2003324.1"/>
    <property type="molecule type" value="Genomic_DNA"/>
</dbReference>
<dbReference type="PANTHER" id="PTHR42940">
    <property type="entry name" value="ALCOHOL DEHYDROGENASE 1-RELATED"/>
    <property type="match status" value="1"/>
</dbReference>
<comment type="catalytic activity">
    <reaction evidence="7">
        <text>a secondary alcohol + NAD(+) = a ketone + NADH + H(+)</text>
        <dbReference type="Rhea" id="RHEA:10740"/>
        <dbReference type="ChEBI" id="CHEBI:15378"/>
        <dbReference type="ChEBI" id="CHEBI:17087"/>
        <dbReference type="ChEBI" id="CHEBI:35681"/>
        <dbReference type="ChEBI" id="CHEBI:57540"/>
        <dbReference type="ChEBI" id="CHEBI:57945"/>
        <dbReference type="EC" id="1.1.1.1"/>
    </reaction>
</comment>
<evidence type="ECO:0000313" key="11">
    <source>
        <dbReference type="Proteomes" id="UP001500755"/>
    </source>
</evidence>
<dbReference type="InterPro" id="IPR013149">
    <property type="entry name" value="ADH-like_C"/>
</dbReference>
<evidence type="ECO:0000256" key="2">
    <source>
        <dbReference type="ARBA" id="ARBA00008072"/>
    </source>
</evidence>
<keyword evidence="4" id="KW-0479">Metal-binding</keyword>
<evidence type="ECO:0000313" key="10">
    <source>
        <dbReference type="EMBL" id="GAA2003324.1"/>
    </source>
</evidence>
<dbReference type="Pfam" id="PF00107">
    <property type="entry name" value="ADH_zinc_N"/>
    <property type="match status" value="1"/>
</dbReference>
<keyword evidence="6" id="KW-0560">Oxidoreductase</keyword>
<dbReference type="InterPro" id="IPR011032">
    <property type="entry name" value="GroES-like_sf"/>
</dbReference>
<evidence type="ECO:0000256" key="8">
    <source>
        <dbReference type="ARBA" id="ARBA00049243"/>
    </source>
</evidence>
<dbReference type="RefSeq" id="WP_344307619.1">
    <property type="nucleotide sequence ID" value="NZ_BAAANO010000009.1"/>
</dbReference>
<dbReference type="InterPro" id="IPR020843">
    <property type="entry name" value="ER"/>
</dbReference>
<evidence type="ECO:0000256" key="6">
    <source>
        <dbReference type="ARBA" id="ARBA00023002"/>
    </source>
</evidence>
<sequence length="351" mass="36408">MKVYAVPEAGAPAEAMDFPTPELTGKEVLVRITNTGVCHSDAHTQEGFISIGGGKTMPLTAKFPAVFGHEIVGTVAAVGPDSSLTPGDEKFIVFPWIGCGECQACQENAENLCPRGRALSIALPGGFAEEVWVPDEKYLIPLGDLDASWGATLACSGVTSFSAVNKLLPAGDEDVIAVIGTGGVGLMGVAFLKELGHKKILAIDVADENLETAKKMGATHTFNSTSTDNPSKAIQELVGGRIFGAVDFVNNGATASLALSLLQKGGKLVSVGLFGGSHEYGTAPLALQAQTIQGSFVGSLPELQQLVEIAKTSDLPALPITEQELGADNLNAALDALREGRSRGRIVLVND</sequence>
<evidence type="ECO:0000259" key="9">
    <source>
        <dbReference type="SMART" id="SM00829"/>
    </source>
</evidence>
<comment type="cofactor">
    <cofactor evidence="1">
        <name>Zn(2+)</name>
        <dbReference type="ChEBI" id="CHEBI:29105"/>
    </cofactor>
</comment>
<protein>
    <recommendedName>
        <fullName evidence="3">alcohol dehydrogenase</fullName>
        <ecNumber evidence="3">1.1.1.1</ecNumber>
    </recommendedName>
</protein>
<evidence type="ECO:0000256" key="5">
    <source>
        <dbReference type="ARBA" id="ARBA00022833"/>
    </source>
</evidence>
<comment type="catalytic activity">
    <reaction evidence="8">
        <text>a primary alcohol + NAD(+) = an aldehyde + NADH + H(+)</text>
        <dbReference type="Rhea" id="RHEA:10736"/>
        <dbReference type="ChEBI" id="CHEBI:15378"/>
        <dbReference type="ChEBI" id="CHEBI:15734"/>
        <dbReference type="ChEBI" id="CHEBI:17478"/>
        <dbReference type="ChEBI" id="CHEBI:57540"/>
        <dbReference type="ChEBI" id="CHEBI:57945"/>
        <dbReference type="EC" id="1.1.1.1"/>
    </reaction>
</comment>
<gene>
    <name evidence="10" type="ORF">GCM10009755_10380</name>
</gene>
<evidence type="ECO:0000256" key="7">
    <source>
        <dbReference type="ARBA" id="ARBA00049164"/>
    </source>
</evidence>
<organism evidence="10 11">
    <name type="scientific">Brevibacterium samyangense</name>
    <dbReference type="NCBI Taxonomy" id="366888"/>
    <lineage>
        <taxon>Bacteria</taxon>
        <taxon>Bacillati</taxon>
        <taxon>Actinomycetota</taxon>
        <taxon>Actinomycetes</taxon>
        <taxon>Micrococcales</taxon>
        <taxon>Brevibacteriaceae</taxon>
        <taxon>Brevibacterium</taxon>
    </lineage>
</organism>
<comment type="caution">
    <text evidence="10">The sequence shown here is derived from an EMBL/GenBank/DDBJ whole genome shotgun (WGS) entry which is preliminary data.</text>
</comment>
<evidence type="ECO:0000256" key="1">
    <source>
        <dbReference type="ARBA" id="ARBA00001947"/>
    </source>
</evidence>
<dbReference type="Gene3D" id="3.40.50.720">
    <property type="entry name" value="NAD(P)-binding Rossmann-like Domain"/>
    <property type="match status" value="1"/>
</dbReference>
<dbReference type="Pfam" id="PF08240">
    <property type="entry name" value="ADH_N"/>
    <property type="match status" value="1"/>
</dbReference>
<dbReference type="Gene3D" id="3.90.180.10">
    <property type="entry name" value="Medium-chain alcohol dehydrogenases, catalytic domain"/>
    <property type="match status" value="1"/>
</dbReference>
<dbReference type="SUPFAM" id="SSF51735">
    <property type="entry name" value="NAD(P)-binding Rossmann-fold domains"/>
    <property type="match status" value="1"/>
</dbReference>
<evidence type="ECO:0000256" key="4">
    <source>
        <dbReference type="ARBA" id="ARBA00022723"/>
    </source>
</evidence>
<dbReference type="SMART" id="SM00829">
    <property type="entry name" value="PKS_ER"/>
    <property type="match status" value="1"/>
</dbReference>
<accession>A0ABN2TAG9</accession>
<reference evidence="10 11" key="1">
    <citation type="journal article" date="2019" name="Int. J. Syst. Evol. Microbiol.">
        <title>The Global Catalogue of Microorganisms (GCM) 10K type strain sequencing project: providing services to taxonomists for standard genome sequencing and annotation.</title>
        <authorList>
            <consortium name="The Broad Institute Genomics Platform"/>
            <consortium name="The Broad Institute Genome Sequencing Center for Infectious Disease"/>
            <person name="Wu L."/>
            <person name="Ma J."/>
        </authorList>
    </citation>
    <scope>NUCLEOTIDE SEQUENCE [LARGE SCALE GENOMIC DNA]</scope>
    <source>
        <strain evidence="10 11">JCM 14546</strain>
    </source>
</reference>
<dbReference type="EC" id="1.1.1.1" evidence="3"/>
<dbReference type="CDD" id="cd08240">
    <property type="entry name" value="6_hydroxyhexanoate_dh_like"/>
    <property type="match status" value="1"/>
</dbReference>
<dbReference type="PANTHER" id="PTHR42940:SF8">
    <property type="entry name" value="VACUOLAR PROTEIN SORTING-ASSOCIATED PROTEIN 11"/>
    <property type="match status" value="1"/>
</dbReference>
<dbReference type="SUPFAM" id="SSF50129">
    <property type="entry name" value="GroES-like"/>
    <property type="match status" value="1"/>
</dbReference>
<dbReference type="InterPro" id="IPR036291">
    <property type="entry name" value="NAD(P)-bd_dom_sf"/>
</dbReference>
<name>A0ABN2TAG9_9MICO</name>
<feature type="domain" description="Enoyl reductase (ER)" evidence="9">
    <location>
        <begin position="5"/>
        <end position="348"/>
    </location>
</feature>
<dbReference type="InterPro" id="IPR013154">
    <property type="entry name" value="ADH-like_N"/>
</dbReference>
<proteinExistence type="inferred from homology"/>
<evidence type="ECO:0000256" key="3">
    <source>
        <dbReference type="ARBA" id="ARBA00013190"/>
    </source>
</evidence>
<keyword evidence="5" id="KW-0862">Zinc</keyword>
<keyword evidence="11" id="KW-1185">Reference proteome</keyword>
<comment type="similarity">
    <text evidence="2">Belongs to the zinc-containing alcohol dehydrogenase family.</text>
</comment>